<accession>A0ACB7S1I9</accession>
<reference evidence="1" key="1">
    <citation type="submission" date="2020-05" db="EMBL/GenBank/DDBJ databases">
        <title>Large-scale comparative analyses of tick genomes elucidate their genetic diversity and vector capacities.</title>
        <authorList>
            <person name="Jia N."/>
            <person name="Wang J."/>
            <person name="Shi W."/>
            <person name="Du L."/>
            <person name="Sun Y."/>
            <person name="Zhan W."/>
            <person name="Jiang J."/>
            <person name="Wang Q."/>
            <person name="Zhang B."/>
            <person name="Ji P."/>
            <person name="Sakyi L.B."/>
            <person name="Cui X."/>
            <person name="Yuan T."/>
            <person name="Jiang B."/>
            <person name="Yang W."/>
            <person name="Lam T.T.-Y."/>
            <person name="Chang Q."/>
            <person name="Ding S."/>
            <person name="Wang X."/>
            <person name="Zhu J."/>
            <person name="Ruan X."/>
            <person name="Zhao L."/>
            <person name="Wei J."/>
            <person name="Que T."/>
            <person name="Du C."/>
            <person name="Cheng J."/>
            <person name="Dai P."/>
            <person name="Han X."/>
            <person name="Huang E."/>
            <person name="Gao Y."/>
            <person name="Liu J."/>
            <person name="Shao H."/>
            <person name="Ye R."/>
            <person name="Li L."/>
            <person name="Wei W."/>
            <person name="Wang X."/>
            <person name="Wang C."/>
            <person name="Yang T."/>
            <person name="Huo Q."/>
            <person name="Li W."/>
            <person name="Guo W."/>
            <person name="Chen H."/>
            <person name="Zhou L."/>
            <person name="Ni X."/>
            <person name="Tian J."/>
            <person name="Zhou Y."/>
            <person name="Sheng Y."/>
            <person name="Liu T."/>
            <person name="Pan Y."/>
            <person name="Xia L."/>
            <person name="Li J."/>
            <person name="Zhao F."/>
            <person name="Cao W."/>
        </authorList>
    </citation>
    <scope>NUCLEOTIDE SEQUENCE</scope>
    <source>
        <strain evidence="1">Hyas-2018</strain>
    </source>
</reference>
<proteinExistence type="predicted"/>
<comment type="caution">
    <text evidence="1">The sequence shown here is derived from an EMBL/GenBank/DDBJ whole genome shotgun (WGS) entry which is preliminary data.</text>
</comment>
<dbReference type="Proteomes" id="UP000821845">
    <property type="component" value="Chromosome 6"/>
</dbReference>
<organism evidence="1 2">
    <name type="scientific">Hyalomma asiaticum</name>
    <name type="common">Tick</name>
    <dbReference type="NCBI Taxonomy" id="266040"/>
    <lineage>
        <taxon>Eukaryota</taxon>
        <taxon>Metazoa</taxon>
        <taxon>Ecdysozoa</taxon>
        <taxon>Arthropoda</taxon>
        <taxon>Chelicerata</taxon>
        <taxon>Arachnida</taxon>
        <taxon>Acari</taxon>
        <taxon>Parasitiformes</taxon>
        <taxon>Ixodida</taxon>
        <taxon>Ixodoidea</taxon>
        <taxon>Ixodidae</taxon>
        <taxon>Hyalomminae</taxon>
        <taxon>Hyalomma</taxon>
    </lineage>
</organism>
<protein>
    <submittedName>
        <fullName evidence="1">Uncharacterized protein</fullName>
    </submittedName>
</protein>
<keyword evidence="2" id="KW-1185">Reference proteome</keyword>
<evidence type="ECO:0000313" key="2">
    <source>
        <dbReference type="Proteomes" id="UP000821845"/>
    </source>
</evidence>
<dbReference type="EMBL" id="CM023486">
    <property type="protein sequence ID" value="KAH6927513.1"/>
    <property type="molecule type" value="Genomic_DNA"/>
</dbReference>
<sequence length="541" mass="59495">MPGLPITVSARDAPPLSRIRRSSSAEKLKPRIENNVLYSPHAKVNVPVCSIYSAVKAFLCSAGSKMAAVDYYRRYTRQELLRVIERHAAGFQSLGVRKGHHVCVHMRTSVDGFVAVFSLVFCGATVVLCNTSLKHRELVTRMTDSDATHVLTDPPNAEKISKVCDQISMSEKNRFVLGEAAGFISILGFQHMDEKDFREVTVPDPRNTLAAISYSSGISGLAKGVEITHYSFVANMVQNKGAMASDESDVLLAWNPITHTCGFLFTMLATCVGSTCVIVSPALTCNQFIDVCNKYQISALFSYSSRIHQIMHEMQIFRVRLGSVRKLCVAGCTVTEGLMREALAVFPNLRNFRNLYGVSECCGLLAAPGQDEINYSDVGFPTPNAELKNPDKKAPELPNRFFHASGDLAFYDDSGRVHFVERLKEMIKCMDNQVAPAELEELIMSSCPAVAEVAVIGLPHPDYGEVPTAFVTLKPGQEVSDKEIKKIVAENLATYKQLLGGVFFPPSLPHTEAGKLLRSTLRTDPNYRLVCVTCLIPNDMA</sequence>
<gene>
    <name evidence="1" type="ORF">HPB50_004924</name>
</gene>
<evidence type="ECO:0000313" key="1">
    <source>
        <dbReference type="EMBL" id="KAH6927513.1"/>
    </source>
</evidence>
<name>A0ACB7S1I9_HYAAI</name>